<comment type="caution">
    <text evidence="1">The sequence shown here is derived from an EMBL/GenBank/DDBJ whole genome shotgun (WGS) entry which is preliminary data.</text>
</comment>
<protein>
    <submittedName>
        <fullName evidence="1">Uncharacterized protein</fullName>
    </submittedName>
</protein>
<sequence>MERLPTRGLKREREDENAPVYAAEPFRSALRPTDSNGLLNLCQNYRLLPVPEDKDDLEATARKMEDLAKEVDNGNSLALYTGLKVASQRLRNPESIAKAHLAPHERWLYDSWRKSKDSRDNTENVMRLPDFNWDKWVAPLPNGAQSLNRFRQRAEAMDRIWGHRGATPENASWLTFHLPSMLPLVKAVTKVSNLQTNNQPRERCGSVPRGLTDMEVAELETARKVVAVAERNRCREMENVRRLNRSITESVAVMKSRVHTLEGRHGRL</sequence>
<dbReference type="EMBL" id="JAOPJF010000030">
    <property type="protein sequence ID" value="KAK1144487.1"/>
    <property type="molecule type" value="Genomic_DNA"/>
</dbReference>
<dbReference type="Proteomes" id="UP001177260">
    <property type="component" value="Unassembled WGS sequence"/>
</dbReference>
<evidence type="ECO:0000313" key="1">
    <source>
        <dbReference type="EMBL" id="KAK1144487.1"/>
    </source>
</evidence>
<keyword evidence="2" id="KW-1185">Reference proteome</keyword>
<evidence type="ECO:0000313" key="2">
    <source>
        <dbReference type="Proteomes" id="UP001177260"/>
    </source>
</evidence>
<reference evidence="1 2" key="1">
    <citation type="journal article" date="2023" name="ACS Omega">
        <title>Identification of the Neoaspergillic Acid Biosynthesis Gene Cluster by Establishing an In Vitro CRISPR-Ribonucleoprotein Genetic System in Aspergillus melleus.</title>
        <authorList>
            <person name="Yuan B."/>
            <person name="Grau M.F."/>
            <person name="Murata R.M."/>
            <person name="Torok T."/>
            <person name="Venkateswaran K."/>
            <person name="Stajich J.E."/>
            <person name="Wang C.C.C."/>
        </authorList>
    </citation>
    <scope>NUCLEOTIDE SEQUENCE [LARGE SCALE GENOMIC DNA]</scope>
    <source>
        <strain evidence="1 2">IMV 1140</strain>
    </source>
</reference>
<name>A0ACC3B2V5_9EURO</name>
<accession>A0ACC3B2V5</accession>
<organism evidence="1 2">
    <name type="scientific">Aspergillus melleus</name>
    <dbReference type="NCBI Taxonomy" id="138277"/>
    <lineage>
        <taxon>Eukaryota</taxon>
        <taxon>Fungi</taxon>
        <taxon>Dikarya</taxon>
        <taxon>Ascomycota</taxon>
        <taxon>Pezizomycotina</taxon>
        <taxon>Eurotiomycetes</taxon>
        <taxon>Eurotiomycetidae</taxon>
        <taxon>Eurotiales</taxon>
        <taxon>Aspergillaceae</taxon>
        <taxon>Aspergillus</taxon>
        <taxon>Aspergillus subgen. Circumdati</taxon>
    </lineage>
</organism>
<proteinExistence type="predicted"/>
<gene>
    <name evidence="1" type="ORF">N8T08_005360</name>
</gene>